<feature type="coiled-coil region" evidence="1">
    <location>
        <begin position="398"/>
        <end position="446"/>
    </location>
</feature>
<evidence type="ECO:0000256" key="3">
    <source>
        <dbReference type="SAM" id="Phobius"/>
    </source>
</evidence>
<reference evidence="4 5" key="1">
    <citation type="submission" date="2024-01" db="EMBL/GenBank/DDBJ databases">
        <title>The genomes of 5 underutilized Papilionoideae crops provide insights into root nodulation and disease resistance.</title>
        <authorList>
            <person name="Yuan L."/>
        </authorList>
    </citation>
    <scope>NUCLEOTIDE SEQUENCE [LARGE SCALE GENOMIC DNA]</scope>
    <source>
        <strain evidence="4">LY-2023</strain>
        <tissue evidence="4">Leaf</tissue>
    </source>
</reference>
<name>A0AAN9IG04_CLITE</name>
<keyword evidence="5" id="KW-1185">Reference proteome</keyword>
<gene>
    <name evidence="4" type="ORF">RJT34_22901</name>
</gene>
<dbReference type="EMBL" id="JAYKXN010000006">
    <property type="protein sequence ID" value="KAK7277882.1"/>
    <property type="molecule type" value="Genomic_DNA"/>
</dbReference>
<dbReference type="Proteomes" id="UP001359559">
    <property type="component" value="Unassembled WGS sequence"/>
</dbReference>
<feature type="transmembrane region" description="Helical" evidence="3">
    <location>
        <begin position="554"/>
        <end position="574"/>
    </location>
</feature>
<protein>
    <submittedName>
        <fullName evidence="4">Uncharacterized protein</fullName>
    </submittedName>
</protein>
<feature type="region of interest" description="Disordered" evidence="2">
    <location>
        <begin position="1"/>
        <end position="28"/>
    </location>
</feature>
<feature type="coiled-coil region" evidence="1">
    <location>
        <begin position="100"/>
        <end position="365"/>
    </location>
</feature>
<evidence type="ECO:0000256" key="1">
    <source>
        <dbReference type="SAM" id="Coils"/>
    </source>
</evidence>
<comment type="caution">
    <text evidence="4">The sequence shown here is derived from an EMBL/GenBank/DDBJ whole genome shotgun (WGS) entry which is preliminary data.</text>
</comment>
<keyword evidence="3" id="KW-1133">Transmembrane helix</keyword>
<evidence type="ECO:0000256" key="2">
    <source>
        <dbReference type="SAM" id="MobiDB-lite"/>
    </source>
</evidence>
<keyword evidence="3" id="KW-0472">Membrane</keyword>
<keyword evidence="1" id="KW-0175">Coiled coil</keyword>
<feature type="compositionally biased region" description="Polar residues" evidence="2">
    <location>
        <begin position="15"/>
        <end position="28"/>
    </location>
</feature>
<dbReference type="AlphaFoldDB" id="A0AAN9IG04"/>
<evidence type="ECO:0000313" key="5">
    <source>
        <dbReference type="Proteomes" id="UP001359559"/>
    </source>
</evidence>
<accession>A0AAN9IG04</accession>
<sequence length="577" mass="66953">MAKKKSQSHDLKPHSQPQTPMANGDPSVQIQNLKNLNSVLLKETTHHRQQIQSLQSALHHSTMSSDTNLSLHLQHAVLLVFVDTQVKEMALHFDTLVGDKKDAEYEVVVLKREMNDITQRFQNEKNRLSVLTQERDNLKDELVAESTRLEEIANREKNVREEAEKLRFESENLLEKVSEKERVIQELKKDREFALKGSQESLKVIEKLKEEIDVVTRERNEVEKSNNAQERKIGNLELDLKQLNESLKNSRNEEEFMRAKVLHLEGNLEFALQKEEVMKTEISALLEEKKEMEEKVEMLIEKKDSVDKVLGMVQKELEDKQKELDDAVRVKGEIEQVKVDKENEIVELRGEVDRLRDIVDGLKESSRVFEEELLSQVNHYRNAIDEVVLEKDNIKKGFDDEKKNVESLKLEITRKEEMIEKSFDEREKLVEKHMELETLVDVLMKEKNAQESILLRVQRESDELRAKIEFWSSNSNMALAMLKSTAAFVCQYKNRGEEEVTLDAKLVEEMQPYAEELNAIKKAFKSKNEMVDEMKQQLVSMQKSMVEAHKNKSLWTVISSATTIFAAALAAYVARGR</sequence>
<proteinExistence type="predicted"/>
<keyword evidence="3" id="KW-0812">Transmembrane</keyword>
<evidence type="ECO:0000313" key="4">
    <source>
        <dbReference type="EMBL" id="KAK7277882.1"/>
    </source>
</evidence>
<organism evidence="4 5">
    <name type="scientific">Clitoria ternatea</name>
    <name type="common">Butterfly pea</name>
    <dbReference type="NCBI Taxonomy" id="43366"/>
    <lineage>
        <taxon>Eukaryota</taxon>
        <taxon>Viridiplantae</taxon>
        <taxon>Streptophyta</taxon>
        <taxon>Embryophyta</taxon>
        <taxon>Tracheophyta</taxon>
        <taxon>Spermatophyta</taxon>
        <taxon>Magnoliopsida</taxon>
        <taxon>eudicotyledons</taxon>
        <taxon>Gunneridae</taxon>
        <taxon>Pentapetalae</taxon>
        <taxon>rosids</taxon>
        <taxon>fabids</taxon>
        <taxon>Fabales</taxon>
        <taxon>Fabaceae</taxon>
        <taxon>Papilionoideae</taxon>
        <taxon>50 kb inversion clade</taxon>
        <taxon>NPAAA clade</taxon>
        <taxon>indigoferoid/millettioid clade</taxon>
        <taxon>Phaseoleae</taxon>
        <taxon>Clitoria</taxon>
    </lineage>
</organism>
<feature type="coiled-coil region" evidence="1">
    <location>
        <begin position="517"/>
        <end position="551"/>
    </location>
</feature>